<keyword evidence="4" id="KW-1185">Reference proteome</keyword>
<gene>
    <name evidence="3" type="ORF">DCAR_0416136</name>
</gene>
<protein>
    <submittedName>
        <fullName evidence="3">Uncharacterized protein</fullName>
    </submittedName>
</protein>
<dbReference type="Pfam" id="PF05553">
    <property type="entry name" value="DUF761"/>
    <property type="match status" value="1"/>
</dbReference>
<evidence type="ECO:0000313" key="3">
    <source>
        <dbReference type="EMBL" id="WOG96800.1"/>
    </source>
</evidence>
<dbReference type="Proteomes" id="UP000077755">
    <property type="component" value="Chromosome 4"/>
</dbReference>
<keyword evidence="2" id="KW-0812">Transmembrane</keyword>
<dbReference type="Gramene" id="KZM97891">
    <property type="protein sequence ID" value="KZM97891"/>
    <property type="gene ID" value="DCAR_014747"/>
</dbReference>
<feature type="compositionally biased region" description="Basic and acidic residues" evidence="1">
    <location>
        <begin position="103"/>
        <end position="120"/>
    </location>
</feature>
<accession>A0A165X6Y3</accession>
<evidence type="ECO:0000256" key="1">
    <source>
        <dbReference type="SAM" id="MobiDB-lite"/>
    </source>
</evidence>
<feature type="transmembrane region" description="Helical" evidence="2">
    <location>
        <begin position="73"/>
        <end position="92"/>
    </location>
</feature>
<evidence type="ECO:0000313" key="4">
    <source>
        <dbReference type="Proteomes" id="UP000077755"/>
    </source>
</evidence>
<sequence>MLTAILLMAKDLFGNRGKSRLETTVWAIQLLLLLVGIISIVLVLKTAVIPYSFSKVSTLPQLCLSLKFWLSPPYIYIIINFIIVFIAVSSTFHRPRVNEDQHNDYGGEYADPRLQQHSDGDFGGALQHPIRTPPSPESPSLEEINNEVDVDFLFSPPVSEPNSPLPNLDTPKIVSPKRMKNVKAQQIPASPEHIKHILISEQPVTKGHDKEFETTEHILVTEESVTKGHDEEFETMEKNLVTDESVTKGHDEDFETMEATWEAIIEARKSPPKKELKKIESWNAPPVVTAPTRRKDMRKLETFNDSLLERQRGGLRRDVSIGHAELNSRVEAFISKFNMDMRLQRQESDQRFLEMINR</sequence>
<reference evidence="3" key="2">
    <citation type="submission" date="2022-03" db="EMBL/GenBank/DDBJ databases">
        <title>Draft title - Genomic analysis of global carrot germplasm unveils the trajectory of domestication and the origin of high carotenoid orange carrot.</title>
        <authorList>
            <person name="Iorizzo M."/>
            <person name="Ellison S."/>
            <person name="Senalik D."/>
            <person name="Macko-Podgorni A."/>
            <person name="Grzebelus D."/>
            <person name="Bostan H."/>
            <person name="Rolling W."/>
            <person name="Curaba J."/>
            <person name="Simon P."/>
        </authorList>
    </citation>
    <scope>NUCLEOTIDE SEQUENCE</scope>
    <source>
        <tissue evidence="3">Leaf</tissue>
    </source>
</reference>
<dbReference type="InterPro" id="IPR008480">
    <property type="entry name" value="DUF761_pln"/>
</dbReference>
<name>A0A165X6Y3_DAUCS</name>
<dbReference type="Pfam" id="PF14364">
    <property type="entry name" value="DUF4408"/>
    <property type="match status" value="1"/>
</dbReference>
<feature type="region of interest" description="Disordered" evidence="1">
    <location>
        <begin position="103"/>
        <end position="142"/>
    </location>
</feature>
<dbReference type="PANTHER" id="PTHR33098">
    <property type="entry name" value="COTTON FIBER (DUF761)"/>
    <property type="match status" value="1"/>
</dbReference>
<dbReference type="OMA" id="TLPRVWI"/>
<dbReference type="AlphaFoldDB" id="A0A165X6Y3"/>
<reference evidence="3" key="1">
    <citation type="journal article" date="2016" name="Nat. Genet.">
        <title>A high-quality carrot genome assembly provides new insights into carotenoid accumulation and asterid genome evolution.</title>
        <authorList>
            <person name="Iorizzo M."/>
            <person name="Ellison S."/>
            <person name="Senalik D."/>
            <person name="Zeng P."/>
            <person name="Satapoomin P."/>
            <person name="Huang J."/>
            <person name="Bowman M."/>
            <person name="Iovene M."/>
            <person name="Sanseverino W."/>
            <person name="Cavagnaro P."/>
            <person name="Yildiz M."/>
            <person name="Macko-Podgorni A."/>
            <person name="Moranska E."/>
            <person name="Grzebelus E."/>
            <person name="Grzebelus D."/>
            <person name="Ashrafi H."/>
            <person name="Zheng Z."/>
            <person name="Cheng S."/>
            <person name="Spooner D."/>
            <person name="Van Deynze A."/>
            <person name="Simon P."/>
        </authorList>
    </citation>
    <scope>NUCLEOTIDE SEQUENCE</scope>
    <source>
        <tissue evidence="3">Leaf</tissue>
    </source>
</reference>
<proteinExistence type="predicted"/>
<keyword evidence="2" id="KW-0472">Membrane</keyword>
<dbReference type="PANTHER" id="PTHR33098:SF75">
    <property type="entry name" value="DUF4408 DOMAIN PROTEIN"/>
    <property type="match status" value="1"/>
</dbReference>
<organism evidence="3 4">
    <name type="scientific">Daucus carota subsp. sativus</name>
    <name type="common">Carrot</name>
    <dbReference type="NCBI Taxonomy" id="79200"/>
    <lineage>
        <taxon>Eukaryota</taxon>
        <taxon>Viridiplantae</taxon>
        <taxon>Streptophyta</taxon>
        <taxon>Embryophyta</taxon>
        <taxon>Tracheophyta</taxon>
        <taxon>Spermatophyta</taxon>
        <taxon>Magnoliopsida</taxon>
        <taxon>eudicotyledons</taxon>
        <taxon>Gunneridae</taxon>
        <taxon>Pentapetalae</taxon>
        <taxon>asterids</taxon>
        <taxon>campanulids</taxon>
        <taxon>Apiales</taxon>
        <taxon>Apiaceae</taxon>
        <taxon>Apioideae</taxon>
        <taxon>Scandiceae</taxon>
        <taxon>Daucinae</taxon>
        <taxon>Daucus</taxon>
        <taxon>Daucus sect. Daucus</taxon>
    </lineage>
</organism>
<feature type="transmembrane region" description="Helical" evidence="2">
    <location>
        <begin position="25"/>
        <end position="53"/>
    </location>
</feature>
<dbReference type="InterPro" id="IPR025520">
    <property type="entry name" value="DUF4408"/>
</dbReference>
<dbReference type="EMBL" id="CP093346">
    <property type="protein sequence ID" value="WOG96800.1"/>
    <property type="molecule type" value="Genomic_DNA"/>
</dbReference>
<evidence type="ECO:0000256" key="2">
    <source>
        <dbReference type="SAM" id="Phobius"/>
    </source>
</evidence>
<keyword evidence="2" id="KW-1133">Transmembrane helix</keyword>